<dbReference type="Gene3D" id="3.30.40.10">
    <property type="entry name" value="Zinc/RING finger domain, C3HC4 (zinc finger)"/>
    <property type="match status" value="1"/>
</dbReference>
<accession>A0A1X0P805</accession>
<feature type="region of interest" description="Disordered" evidence="2">
    <location>
        <begin position="1"/>
        <end position="109"/>
    </location>
</feature>
<dbReference type="RefSeq" id="XP_028886775.1">
    <property type="nucleotide sequence ID" value="XM_029022229.1"/>
</dbReference>
<dbReference type="Proteomes" id="UP000192257">
    <property type="component" value="Unassembled WGS sequence"/>
</dbReference>
<dbReference type="VEuPathDB" id="TriTrypDB:TM35_000034620"/>
<sequence length="372" mass="41078">MGSSNSRERRSRHQGRNDGLSPPVNMPTHLASQYNNRRNPANNGNTVPAPPRPDQQQPPPPQQPIPPQQQQQQQQQQQLAPTDNNNNNNNNNNANNSNNSNEGRSANNQRGVQEGQIVKMLATVDASSVNYDAGTNTLRFSITSVCPSLTYEIHTGVKEYIKDGEVFYLPNKPKMEPPRISLEGSQENKEVTVRIDVSKLDEKERVYNKHYPKQQPCVIVLRYRTKEMRKGKGDDTSAPTEEIAEHTEHTAVDLAENPKRRVISQIITASGGAYVVEDLFGVDGEVSGVVGGGAEVMLGTTIVPHEGDDDDDGLCVICLTMPKDTAVMPCRHMCLCKNCAEELMRHMPKCPVCRGSVSTLLHMPSLNDGEHV</sequence>
<keyword evidence="1" id="KW-0863">Zinc-finger</keyword>
<dbReference type="InterPro" id="IPR045194">
    <property type="entry name" value="MGRN1/RNF157-like"/>
</dbReference>
<evidence type="ECO:0000256" key="2">
    <source>
        <dbReference type="SAM" id="MobiDB-lite"/>
    </source>
</evidence>
<dbReference type="SUPFAM" id="SSF81995">
    <property type="entry name" value="beta-sandwich domain of Sec23/24"/>
    <property type="match status" value="1"/>
</dbReference>
<dbReference type="InterPro" id="IPR013083">
    <property type="entry name" value="Znf_RING/FYVE/PHD"/>
</dbReference>
<organism evidence="4 5">
    <name type="scientific">Trypanosoma theileri</name>
    <dbReference type="NCBI Taxonomy" id="67003"/>
    <lineage>
        <taxon>Eukaryota</taxon>
        <taxon>Discoba</taxon>
        <taxon>Euglenozoa</taxon>
        <taxon>Kinetoplastea</taxon>
        <taxon>Metakinetoplastina</taxon>
        <taxon>Trypanosomatida</taxon>
        <taxon>Trypanosomatidae</taxon>
        <taxon>Trypanosoma</taxon>
    </lineage>
</organism>
<name>A0A1X0P805_9TRYP</name>
<dbReference type="GO" id="GO:0008270">
    <property type="term" value="F:zinc ion binding"/>
    <property type="evidence" value="ECO:0007669"/>
    <property type="project" value="UniProtKB-KW"/>
</dbReference>
<protein>
    <recommendedName>
        <fullName evidence="3">RING-type domain-containing protein</fullName>
    </recommendedName>
</protein>
<dbReference type="PANTHER" id="PTHR22996:SF3">
    <property type="entry name" value="RING-TYPE E3 UBIQUITIN TRANSFERASE"/>
    <property type="match status" value="1"/>
</dbReference>
<feature type="compositionally biased region" description="Low complexity" evidence="2">
    <location>
        <begin position="35"/>
        <end position="45"/>
    </location>
</feature>
<gene>
    <name evidence="4" type="ORF">TM35_000034620</name>
</gene>
<proteinExistence type="predicted"/>
<dbReference type="OrthoDB" id="1711136at2759"/>
<dbReference type="GO" id="GO:0061630">
    <property type="term" value="F:ubiquitin protein ligase activity"/>
    <property type="evidence" value="ECO:0007669"/>
    <property type="project" value="UniProtKB-EC"/>
</dbReference>
<keyword evidence="1" id="KW-0862">Zinc</keyword>
<dbReference type="EMBL" id="NBCO01000003">
    <property type="protein sequence ID" value="ORC92709.1"/>
    <property type="molecule type" value="Genomic_DNA"/>
</dbReference>
<feature type="compositionally biased region" description="Pro residues" evidence="2">
    <location>
        <begin position="48"/>
        <end position="67"/>
    </location>
</feature>
<dbReference type="AlphaFoldDB" id="A0A1X0P805"/>
<dbReference type="Pfam" id="PF13920">
    <property type="entry name" value="zf-C3HC4_3"/>
    <property type="match status" value="1"/>
</dbReference>
<evidence type="ECO:0000313" key="5">
    <source>
        <dbReference type="Proteomes" id="UP000192257"/>
    </source>
</evidence>
<keyword evidence="5" id="KW-1185">Reference proteome</keyword>
<dbReference type="GO" id="GO:0016567">
    <property type="term" value="P:protein ubiquitination"/>
    <property type="evidence" value="ECO:0007669"/>
    <property type="project" value="TreeGrafter"/>
</dbReference>
<evidence type="ECO:0000259" key="3">
    <source>
        <dbReference type="PROSITE" id="PS50089"/>
    </source>
</evidence>
<feature type="domain" description="RING-type" evidence="3">
    <location>
        <begin position="315"/>
        <end position="354"/>
    </location>
</feature>
<comment type="caution">
    <text evidence="4">The sequence shown here is derived from an EMBL/GenBank/DDBJ whole genome shotgun (WGS) entry which is preliminary data.</text>
</comment>
<feature type="compositionally biased region" description="Low complexity" evidence="2">
    <location>
        <begin position="68"/>
        <end position="108"/>
    </location>
</feature>
<dbReference type="InterPro" id="IPR001841">
    <property type="entry name" value="Znf_RING"/>
</dbReference>
<dbReference type="PANTHER" id="PTHR22996">
    <property type="entry name" value="MAHOGUNIN"/>
    <property type="match status" value="1"/>
</dbReference>
<dbReference type="GeneID" id="39982009"/>
<dbReference type="SUPFAM" id="SSF57850">
    <property type="entry name" value="RING/U-box"/>
    <property type="match status" value="1"/>
</dbReference>
<dbReference type="PROSITE" id="PS50089">
    <property type="entry name" value="ZF_RING_2"/>
    <property type="match status" value="1"/>
</dbReference>
<evidence type="ECO:0000256" key="1">
    <source>
        <dbReference type="PROSITE-ProRule" id="PRU00175"/>
    </source>
</evidence>
<keyword evidence="1" id="KW-0479">Metal-binding</keyword>
<evidence type="ECO:0000313" key="4">
    <source>
        <dbReference type="EMBL" id="ORC92709.1"/>
    </source>
</evidence>
<reference evidence="4 5" key="1">
    <citation type="submission" date="2017-03" db="EMBL/GenBank/DDBJ databases">
        <title>An alternative strategy for trypanosome survival in the mammalian bloodstream revealed through genome and transcriptome analysis of the ubiquitous bovine parasite Trypanosoma (Megatrypanum) theileri.</title>
        <authorList>
            <person name="Kelly S."/>
            <person name="Ivens A."/>
            <person name="Mott A."/>
            <person name="O'Neill E."/>
            <person name="Emms D."/>
            <person name="Macleod O."/>
            <person name="Voorheis P."/>
            <person name="Matthews J."/>
            <person name="Matthews K."/>
            <person name="Carrington M."/>
        </authorList>
    </citation>
    <scope>NUCLEOTIDE SEQUENCE [LARGE SCALE GENOMIC DNA]</scope>
    <source>
        <strain evidence="4">Edinburgh</strain>
    </source>
</reference>